<dbReference type="PANTHER" id="PTHR34220">
    <property type="entry name" value="SENSOR HISTIDINE KINASE YPDA"/>
    <property type="match status" value="1"/>
</dbReference>
<evidence type="ECO:0000313" key="16">
    <source>
        <dbReference type="Proteomes" id="UP001597233"/>
    </source>
</evidence>
<gene>
    <name evidence="15" type="ORF">ACFSC9_15460</name>
</gene>
<dbReference type="InterPro" id="IPR010559">
    <property type="entry name" value="Sig_transdc_His_kin_internal"/>
</dbReference>
<evidence type="ECO:0000256" key="3">
    <source>
        <dbReference type="ARBA" id="ARBA00022553"/>
    </source>
</evidence>
<comment type="subcellular location">
    <subcellularLocation>
        <location evidence="1">Cell membrane</location>
        <topology evidence="1">Multi-pass membrane protein</topology>
    </subcellularLocation>
</comment>
<evidence type="ECO:0000256" key="11">
    <source>
        <dbReference type="ARBA" id="ARBA00023136"/>
    </source>
</evidence>
<keyword evidence="9 13" id="KW-1133">Transmembrane helix</keyword>
<dbReference type="Pfam" id="PF00672">
    <property type="entry name" value="HAMP"/>
    <property type="match status" value="1"/>
</dbReference>
<keyword evidence="2" id="KW-1003">Cell membrane</keyword>
<accession>A0ABW4RML7</accession>
<dbReference type="SMART" id="SM00304">
    <property type="entry name" value="HAMP"/>
    <property type="match status" value="1"/>
</dbReference>
<feature type="transmembrane region" description="Helical" evidence="13">
    <location>
        <begin position="15"/>
        <end position="37"/>
    </location>
</feature>
<feature type="domain" description="HAMP" evidence="14">
    <location>
        <begin position="316"/>
        <end position="368"/>
    </location>
</feature>
<dbReference type="Pfam" id="PF02518">
    <property type="entry name" value="HATPase_c"/>
    <property type="match status" value="1"/>
</dbReference>
<dbReference type="Gene3D" id="6.10.340.10">
    <property type="match status" value="1"/>
</dbReference>
<evidence type="ECO:0000256" key="5">
    <source>
        <dbReference type="ARBA" id="ARBA00022692"/>
    </source>
</evidence>
<dbReference type="InterPro" id="IPR003660">
    <property type="entry name" value="HAMP_dom"/>
</dbReference>
<dbReference type="CDD" id="cd06225">
    <property type="entry name" value="HAMP"/>
    <property type="match status" value="1"/>
</dbReference>
<dbReference type="SUPFAM" id="SSF55874">
    <property type="entry name" value="ATPase domain of HSP90 chaperone/DNA topoisomerase II/histidine kinase"/>
    <property type="match status" value="1"/>
</dbReference>
<evidence type="ECO:0000256" key="8">
    <source>
        <dbReference type="ARBA" id="ARBA00022840"/>
    </source>
</evidence>
<dbReference type="EMBL" id="JBHUEH010000022">
    <property type="protein sequence ID" value="MFD1886898.1"/>
    <property type="molecule type" value="Genomic_DNA"/>
</dbReference>
<keyword evidence="8" id="KW-0067">ATP-binding</keyword>
<sequence length="585" mass="66756">MRRWFTNRPGFRKKLIIAFVYVSLLPVLIVQALSYYFSSQVLETKINHVVQNSLMQTAKGLDITLDSYEDILFQIFANDEVVQLVRKMNNGTNVELSRNRLINLLSGYSYAKQGIRSVTIFTKSGVPVCYDLQTGSPYQNLWTGAGDILKLPIYQQIMQNKQIVTMTLPQQMDSINNNEHYMFHIGRKLNDFQLNEDGIGVVVITLYESVLSDAINSATVSSTGKNQIHSVNYLVDNSNRIVSSPDEAFIDKPIDTIMTKETISNTYADKNNNFNITNITMKQDLFRELYAMQRVSLIVGSLAILFSTLLIIYFSGNLTRSIQNILRAMKMAQNGTLTVQITEDSKDEMALITSGFNRMMNRINELVSEVKQSEHKKKESEIRALEAQINPHFLYNTLDSINWLAIEKDEHEISEMLQGLAQILRYSIKDSNKMVTLEQELSWIEQYIMLQQHRFCSSFTFDMDDEPEVLHVHIYKLLLQPFIENAIIHGFAGMSSGGLLQLTARVDSQSMLHIVIRDNGCGMEPDVLNRIIQGQPTSSLQPQRSGMGVRNALDRIHMYYGERARYELSSTIGEGTEVRLWLPCE</sequence>
<keyword evidence="4 15" id="KW-0808">Transferase</keyword>
<keyword evidence="3" id="KW-0597">Phosphoprotein</keyword>
<comment type="caution">
    <text evidence="15">The sequence shown here is derived from an EMBL/GenBank/DDBJ whole genome shotgun (WGS) entry which is preliminary data.</text>
</comment>
<keyword evidence="11 13" id="KW-0472">Membrane</keyword>
<dbReference type="InterPro" id="IPR003594">
    <property type="entry name" value="HATPase_dom"/>
</dbReference>
<evidence type="ECO:0000256" key="6">
    <source>
        <dbReference type="ARBA" id="ARBA00022741"/>
    </source>
</evidence>
<evidence type="ECO:0000256" key="13">
    <source>
        <dbReference type="SAM" id="Phobius"/>
    </source>
</evidence>
<reference evidence="16" key="1">
    <citation type="journal article" date="2019" name="Int. J. Syst. Evol. Microbiol.">
        <title>The Global Catalogue of Microorganisms (GCM) 10K type strain sequencing project: providing services to taxonomists for standard genome sequencing and annotation.</title>
        <authorList>
            <consortium name="The Broad Institute Genomics Platform"/>
            <consortium name="The Broad Institute Genome Sequencing Center for Infectious Disease"/>
            <person name="Wu L."/>
            <person name="Ma J."/>
        </authorList>
    </citation>
    <scope>NUCLEOTIDE SEQUENCE [LARGE SCALE GENOMIC DNA]</scope>
    <source>
        <strain evidence="16">CCUG 54950</strain>
    </source>
</reference>
<organism evidence="15 16">
    <name type="scientific">Paenibacillus wenxiniae</name>
    <dbReference type="NCBI Taxonomy" id="1636843"/>
    <lineage>
        <taxon>Bacteria</taxon>
        <taxon>Bacillati</taxon>
        <taxon>Bacillota</taxon>
        <taxon>Bacilli</taxon>
        <taxon>Bacillales</taxon>
        <taxon>Paenibacillaceae</taxon>
        <taxon>Paenibacillus</taxon>
    </lineage>
</organism>
<keyword evidence="6" id="KW-0547">Nucleotide-binding</keyword>
<dbReference type="InterPro" id="IPR036890">
    <property type="entry name" value="HATPase_C_sf"/>
</dbReference>
<keyword evidence="10" id="KW-0902">Two-component regulatory system</keyword>
<dbReference type="EC" id="2.7.13.3" evidence="15"/>
<dbReference type="PANTHER" id="PTHR34220:SF11">
    <property type="entry name" value="SENSOR PROTEIN KINASE HPTS"/>
    <property type="match status" value="1"/>
</dbReference>
<evidence type="ECO:0000256" key="4">
    <source>
        <dbReference type="ARBA" id="ARBA00022679"/>
    </source>
</evidence>
<dbReference type="Gene3D" id="3.30.565.10">
    <property type="entry name" value="Histidine kinase-like ATPase, C-terminal domain"/>
    <property type="match status" value="1"/>
</dbReference>
<dbReference type="RefSeq" id="WP_347326572.1">
    <property type="nucleotide sequence ID" value="NZ_JBCGUH010000013.1"/>
</dbReference>
<dbReference type="Pfam" id="PF06580">
    <property type="entry name" value="His_kinase"/>
    <property type="match status" value="1"/>
</dbReference>
<protein>
    <submittedName>
        <fullName evidence="15">Sensor histidine kinase</fullName>
        <ecNumber evidence="15">2.7.13.3</ecNumber>
    </submittedName>
</protein>
<feature type="coiled-coil region" evidence="12">
    <location>
        <begin position="356"/>
        <end position="388"/>
    </location>
</feature>
<proteinExistence type="predicted"/>
<dbReference type="Proteomes" id="UP001597233">
    <property type="component" value="Unassembled WGS sequence"/>
</dbReference>
<evidence type="ECO:0000256" key="2">
    <source>
        <dbReference type="ARBA" id="ARBA00022475"/>
    </source>
</evidence>
<dbReference type="SUPFAM" id="SSF158472">
    <property type="entry name" value="HAMP domain-like"/>
    <property type="match status" value="1"/>
</dbReference>
<name>A0ABW4RML7_9BACL</name>
<evidence type="ECO:0000256" key="7">
    <source>
        <dbReference type="ARBA" id="ARBA00022777"/>
    </source>
</evidence>
<keyword evidence="7 15" id="KW-0418">Kinase</keyword>
<feature type="transmembrane region" description="Helical" evidence="13">
    <location>
        <begin position="295"/>
        <end position="314"/>
    </location>
</feature>
<keyword evidence="5 13" id="KW-0812">Transmembrane</keyword>
<evidence type="ECO:0000313" key="15">
    <source>
        <dbReference type="EMBL" id="MFD1886898.1"/>
    </source>
</evidence>
<evidence type="ECO:0000256" key="9">
    <source>
        <dbReference type="ARBA" id="ARBA00022989"/>
    </source>
</evidence>
<evidence type="ECO:0000256" key="10">
    <source>
        <dbReference type="ARBA" id="ARBA00023012"/>
    </source>
</evidence>
<keyword evidence="16" id="KW-1185">Reference proteome</keyword>
<dbReference type="PROSITE" id="PS50885">
    <property type="entry name" value="HAMP"/>
    <property type="match status" value="1"/>
</dbReference>
<dbReference type="GO" id="GO:0004673">
    <property type="term" value="F:protein histidine kinase activity"/>
    <property type="evidence" value="ECO:0007669"/>
    <property type="project" value="UniProtKB-EC"/>
</dbReference>
<evidence type="ECO:0000256" key="12">
    <source>
        <dbReference type="SAM" id="Coils"/>
    </source>
</evidence>
<keyword evidence="12" id="KW-0175">Coiled coil</keyword>
<evidence type="ECO:0000259" key="14">
    <source>
        <dbReference type="PROSITE" id="PS50885"/>
    </source>
</evidence>
<dbReference type="InterPro" id="IPR050640">
    <property type="entry name" value="Bact_2-comp_sensor_kinase"/>
</dbReference>
<evidence type="ECO:0000256" key="1">
    <source>
        <dbReference type="ARBA" id="ARBA00004651"/>
    </source>
</evidence>